<keyword evidence="1" id="KW-1133">Transmembrane helix</keyword>
<proteinExistence type="predicted"/>
<evidence type="ECO:0000313" key="2">
    <source>
        <dbReference type="EMBL" id="AOT68279.1"/>
    </source>
</evidence>
<dbReference type="Proteomes" id="UP000095743">
    <property type="component" value="Chromosome"/>
</dbReference>
<accession>A0A1D8GBI7</accession>
<evidence type="ECO:0000313" key="3">
    <source>
        <dbReference type="Proteomes" id="UP000095743"/>
    </source>
</evidence>
<keyword evidence="1" id="KW-0812">Transmembrane</keyword>
<dbReference type="KEGG" id="gfe:Gferi_00960"/>
<gene>
    <name evidence="2" type="ORF">Gferi_00960</name>
</gene>
<reference evidence="2 3" key="1">
    <citation type="submission" date="2016-09" db="EMBL/GenBank/DDBJ databases">
        <title>Genomic analysis reveals versatility of anaerobic energy metabolism of Geosporobacter ferrireducens IRF9 of phylum Firmicutes.</title>
        <authorList>
            <person name="Kim S.-J."/>
        </authorList>
    </citation>
    <scope>NUCLEOTIDE SEQUENCE [LARGE SCALE GENOMIC DNA]</scope>
    <source>
        <strain evidence="2 3">IRF9</strain>
    </source>
</reference>
<dbReference type="RefSeq" id="WP_069973832.1">
    <property type="nucleotide sequence ID" value="NZ_CP017269.1"/>
</dbReference>
<feature type="transmembrane region" description="Helical" evidence="1">
    <location>
        <begin position="19"/>
        <end position="40"/>
    </location>
</feature>
<sequence length="417" mass="47698">MATSNAIEKETASLNIGKIIVIVLVVFTMIPATILGIMYFTNENFKYIANNYLSQSPGFIGTYFQSFPTREEKEARKKLVANYLLNTDVSRASDKLTIIKQEDEALYNDLIRIMGQINSKQTEKVLELLRDNSLKKDILTLTLEQIEADNKNTLVDKAKFYETLTLANLIKEIEQNLMNEFVSFREIGLIMEQMKDATTIKVLKHLDEDVTTRILSNFESKEKQGKIQQNLHQLKDKELSLMNAAQIYNGEKIETLAKELGDEKKYKLDELIVIFRNMDLLQTAKTFNRMEDAQFQSKLLSKMKEAEILEPDQGLKTDDVLLAMRLFRQHDERVNDLIKVYGKMTAQQIADLIENLYKGNGNIIKETFSNKESITITDKDLALGLLRSLKEKTQAEVIAALESKLGSEISKQLTMPD</sequence>
<name>A0A1D8GBI7_9FIRM</name>
<evidence type="ECO:0000256" key="1">
    <source>
        <dbReference type="SAM" id="Phobius"/>
    </source>
</evidence>
<keyword evidence="3" id="KW-1185">Reference proteome</keyword>
<organism evidence="2 3">
    <name type="scientific">Geosporobacter ferrireducens</name>
    <dbReference type="NCBI Taxonomy" id="1424294"/>
    <lineage>
        <taxon>Bacteria</taxon>
        <taxon>Bacillati</taxon>
        <taxon>Bacillota</taxon>
        <taxon>Clostridia</taxon>
        <taxon>Peptostreptococcales</taxon>
        <taxon>Thermotaleaceae</taxon>
        <taxon>Geosporobacter</taxon>
    </lineage>
</organism>
<dbReference type="AlphaFoldDB" id="A0A1D8GBI7"/>
<dbReference type="OrthoDB" id="1705722at2"/>
<keyword evidence="1" id="KW-0472">Membrane</keyword>
<dbReference type="STRING" id="1424294.Gferi_00960"/>
<protein>
    <submittedName>
        <fullName evidence="2">Uncharacterized protein</fullName>
    </submittedName>
</protein>
<dbReference type="EMBL" id="CP017269">
    <property type="protein sequence ID" value="AOT68279.1"/>
    <property type="molecule type" value="Genomic_DNA"/>
</dbReference>